<dbReference type="InterPro" id="IPR037027">
    <property type="entry name" value="YqgF/RNaseH-like_dom_sf"/>
</dbReference>
<dbReference type="SUPFAM" id="SSF53098">
    <property type="entry name" value="Ribonuclease H-like"/>
    <property type="match status" value="1"/>
</dbReference>
<keyword evidence="3" id="KW-0690">Ribosome biogenesis</keyword>
<comment type="subcellular location">
    <subcellularLocation>
        <location evidence="1">Membrane</location>
        <topology evidence="1">Multi-pass membrane protein</topology>
    </subcellularLocation>
</comment>
<keyword evidence="2" id="KW-0963">Cytoplasm</keyword>
<keyword evidence="9" id="KW-1185">Reference proteome</keyword>
<keyword evidence="6" id="KW-0812">Transmembrane</keyword>
<dbReference type="GO" id="GO:0000967">
    <property type="term" value="P:rRNA 5'-end processing"/>
    <property type="evidence" value="ECO:0007669"/>
    <property type="project" value="TreeGrafter"/>
</dbReference>
<dbReference type="PANTHER" id="PTHR33317:SF1">
    <property type="entry name" value="POLYNUCLEOTIDYL TRANSFERASE, RIBONUCLEASE H-LIKE SUPERFAMILY PROTEIN"/>
    <property type="match status" value="1"/>
</dbReference>
<sequence length="300" mass="32734">MIITAALGAVVLAEQVHLGSIFGAIIIVFGLYTVVWGKSKDHKVNSAEISLTPDDEKGGDQLPITNTSVSARSMMNGADDVDSSSINSPTGLIKIQAKASRSCEYPKGAFGMDVGQNKHKMKFVKPLNLFKESLKRKAIPPRYEKSGGFIGLNVGDNYVALAMSDQHNVYATFPSRALHRQQNQMGPMANIFKSLASKHNVAGFIVGYPSRTGKEDNDGALVTKFIDDLCKTGILKGIKYTYWDDNIASMHSEYIYAYLVDFWSAHMALPLDISKETVENLAAVPILQGYLDCSKILMSG</sequence>
<feature type="transmembrane region" description="Helical" evidence="6">
    <location>
        <begin position="16"/>
        <end position="35"/>
    </location>
</feature>
<protein>
    <recommendedName>
        <fullName evidence="7">YqgF/RNase H-like domain-containing protein</fullName>
    </recommendedName>
</protein>
<dbReference type="SUPFAM" id="SSF103481">
    <property type="entry name" value="Multidrug resistance efflux transporter EmrE"/>
    <property type="match status" value="1"/>
</dbReference>
<keyword evidence="4" id="KW-0540">Nuclease</keyword>
<evidence type="ECO:0000256" key="3">
    <source>
        <dbReference type="ARBA" id="ARBA00022517"/>
    </source>
</evidence>
<evidence type="ECO:0000256" key="6">
    <source>
        <dbReference type="SAM" id="Phobius"/>
    </source>
</evidence>
<evidence type="ECO:0000259" key="7">
    <source>
        <dbReference type="SMART" id="SM00732"/>
    </source>
</evidence>
<evidence type="ECO:0000256" key="1">
    <source>
        <dbReference type="ARBA" id="ARBA00004141"/>
    </source>
</evidence>
<dbReference type="Pfam" id="PF03652">
    <property type="entry name" value="RuvX"/>
    <property type="match status" value="1"/>
</dbReference>
<evidence type="ECO:0000256" key="5">
    <source>
        <dbReference type="ARBA" id="ARBA00022801"/>
    </source>
</evidence>
<keyword evidence="6" id="KW-0472">Membrane</keyword>
<dbReference type="Proteomes" id="UP001168877">
    <property type="component" value="Unassembled WGS sequence"/>
</dbReference>
<organism evidence="8 9">
    <name type="scientific">Acer saccharum</name>
    <name type="common">Sugar maple</name>
    <dbReference type="NCBI Taxonomy" id="4024"/>
    <lineage>
        <taxon>Eukaryota</taxon>
        <taxon>Viridiplantae</taxon>
        <taxon>Streptophyta</taxon>
        <taxon>Embryophyta</taxon>
        <taxon>Tracheophyta</taxon>
        <taxon>Spermatophyta</taxon>
        <taxon>Magnoliopsida</taxon>
        <taxon>eudicotyledons</taxon>
        <taxon>Gunneridae</taxon>
        <taxon>Pentapetalae</taxon>
        <taxon>rosids</taxon>
        <taxon>malvids</taxon>
        <taxon>Sapindales</taxon>
        <taxon>Sapindaceae</taxon>
        <taxon>Hippocastanoideae</taxon>
        <taxon>Acereae</taxon>
        <taxon>Acer</taxon>
    </lineage>
</organism>
<evidence type="ECO:0000313" key="9">
    <source>
        <dbReference type="Proteomes" id="UP001168877"/>
    </source>
</evidence>
<dbReference type="GO" id="GO:0016787">
    <property type="term" value="F:hydrolase activity"/>
    <property type="evidence" value="ECO:0007669"/>
    <property type="project" value="UniProtKB-KW"/>
</dbReference>
<dbReference type="InterPro" id="IPR037185">
    <property type="entry name" value="EmrE-like"/>
</dbReference>
<dbReference type="SMART" id="SM00732">
    <property type="entry name" value="YqgFc"/>
    <property type="match status" value="1"/>
</dbReference>
<evidence type="ECO:0000256" key="2">
    <source>
        <dbReference type="ARBA" id="ARBA00022490"/>
    </source>
</evidence>
<gene>
    <name evidence="8" type="ORF">LWI29_007335</name>
</gene>
<name>A0AA39VD80_ACESA</name>
<feature type="domain" description="YqgF/RNase H-like" evidence="7">
    <location>
        <begin position="147"/>
        <end position="252"/>
    </location>
</feature>
<keyword evidence="5" id="KW-0378">Hydrolase</keyword>
<evidence type="ECO:0000256" key="4">
    <source>
        <dbReference type="ARBA" id="ARBA00022722"/>
    </source>
</evidence>
<proteinExistence type="predicted"/>
<dbReference type="InterPro" id="IPR005227">
    <property type="entry name" value="YqgF"/>
</dbReference>
<dbReference type="InterPro" id="IPR006641">
    <property type="entry name" value="YqgF/RNaseH-like_dom"/>
</dbReference>
<keyword evidence="6" id="KW-1133">Transmembrane helix</keyword>
<evidence type="ECO:0000313" key="8">
    <source>
        <dbReference type="EMBL" id="KAK0575801.1"/>
    </source>
</evidence>
<reference evidence="8" key="2">
    <citation type="submission" date="2023-06" db="EMBL/GenBank/DDBJ databases">
        <authorList>
            <person name="Swenson N.G."/>
            <person name="Wegrzyn J.L."/>
            <person name="Mcevoy S.L."/>
        </authorList>
    </citation>
    <scope>NUCLEOTIDE SEQUENCE</scope>
    <source>
        <strain evidence="8">NS2018</strain>
        <tissue evidence="8">Leaf</tissue>
    </source>
</reference>
<accession>A0AA39VD80</accession>
<dbReference type="AlphaFoldDB" id="A0AA39VD80"/>
<dbReference type="InterPro" id="IPR012337">
    <property type="entry name" value="RNaseH-like_sf"/>
</dbReference>
<reference evidence="8" key="1">
    <citation type="journal article" date="2022" name="Plant J.">
        <title>Strategies of tolerance reflected in two North American maple genomes.</title>
        <authorList>
            <person name="McEvoy S.L."/>
            <person name="Sezen U.U."/>
            <person name="Trouern-Trend A."/>
            <person name="McMahon S.M."/>
            <person name="Schaberg P.G."/>
            <person name="Yang J."/>
            <person name="Wegrzyn J.L."/>
            <person name="Swenson N.G."/>
        </authorList>
    </citation>
    <scope>NUCLEOTIDE SEQUENCE</scope>
    <source>
        <strain evidence="8">NS2018</strain>
    </source>
</reference>
<comment type="caution">
    <text evidence="8">The sequence shown here is derived from an EMBL/GenBank/DDBJ whole genome shotgun (WGS) entry which is preliminary data.</text>
</comment>
<dbReference type="GO" id="GO:0004518">
    <property type="term" value="F:nuclease activity"/>
    <property type="evidence" value="ECO:0007669"/>
    <property type="project" value="UniProtKB-KW"/>
</dbReference>
<dbReference type="EMBL" id="JAUESC010000386">
    <property type="protein sequence ID" value="KAK0575801.1"/>
    <property type="molecule type" value="Genomic_DNA"/>
</dbReference>
<dbReference type="Gene3D" id="3.30.420.140">
    <property type="entry name" value="YqgF/RNase H-like domain"/>
    <property type="match status" value="1"/>
</dbReference>
<dbReference type="PANTHER" id="PTHR33317">
    <property type="entry name" value="POLYNUCLEOTIDYL TRANSFERASE, RIBONUCLEASE H-LIKE SUPERFAMILY PROTEIN"/>
    <property type="match status" value="1"/>
</dbReference>